<gene>
    <name evidence="2" type="ORF">HAV22_14285</name>
</gene>
<dbReference type="InterPro" id="IPR025402">
    <property type="entry name" value="DMP19_C"/>
</dbReference>
<sequence>MYELTLADKVWNRACMGPEYASMPGDSALEAMIHFHSIAMNGGALHAIGCWSSDELEAIKNGYRYFGIEEISELIATAQAALQNGVHEEVLEETLDREYAASVPDDATLAQAFEAHYESNPESYAPFAQD</sequence>
<name>A0ABX0PBR3_9BURK</name>
<dbReference type="Pfam" id="PF14300">
    <property type="entry name" value="DMP19"/>
    <property type="match status" value="1"/>
</dbReference>
<feature type="domain" description="DNA mimic protein DMP19 C-terminal" evidence="1">
    <location>
        <begin position="31"/>
        <end position="116"/>
    </location>
</feature>
<keyword evidence="3" id="KW-1185">Reference proteome</keyword>
<evidence type="ECO:0000259" key="1">
    <source>
        <dbReference type="Pfam" id="PF14300"/>
    </source>
</evidence>
<proteinExistence type="predicted"/>
<accession>A0ABX0PBR3</accession>
<evidence type="ECO:0000313" key="3">
    <source>
        <dbReference type="Proteomes" id="UP000716322"/>
    </source>
</evidence>
<dbReference type="RefSeq" id="WP_166859757.1">
    <property type="nucleotide sequence ID" value="NZ_JAAQOM010000008.1"/>
</dbReference>
<comment type="caution">
    <text evidence="2">The sequence shown here is derived from an EMBL/GenBank/DDBJ whole genome shotgun (WGS) entry which is preliminary data.</text>
</comment>
<evidence type="ECO:0000313" key="2">
    <source>
        <dbReference type="EMBL" id="NIA54802.1"/>
    </source>
</evidence>
<protein>
    <recommendedName>
        <fullName evidence="1">DNA mimic protein DMP19 C-terminal domain-containing protein</fullName>
    </recommendedName>
</protein>
<reference evidence="2 3" key="1">
    <citation type="submission" date="2020-03" db="EMBL/GenBank/DDBJ databases">
        <title>Genome sequence of strain Massilia sp. TW-1.</title>
        <authorList>
            <person name="Chaudhary D.K."/>
        </authorList>
    </citation>
    <scope>NUCLEOTIDE SEQUENCE [LARGE SCALE GENOMIC DNA]</scope>
    <source>
        <strain evidence="2 3">TW-1</strain>
    </source>
</reference>
<organism evidence="2 3">
    <name type="scientific">Telluria antibiotica</name>
    <dbReference type="NCBI Taxonomy" id="2717319"/>
    <lineage>
        <taxon>Bacteria</taxon>
        <taxon>Pseudomonadati</taxon>
        <taxon>Pseudomonadota</taxon>
        <taxon>Betaproteobacteria</taxon>
        <taxon>Burkholderiales</taxon>
        <taxon>Oxalobacteraceae</taxon>
        <taxon>Telluria group</taxon>
        <taxon>Telluria</taxon>
    </lineage>
</organism>
<dbReference type="Proteomes" id="UP000716322">
    <property type="component" value="Unassembled WGS sequence"/>
</dbReference>
<dbReference type="EMBL" id="JAAQOM010000008">
    <property type="protein sequence ID" value="NIA54802.1"/>
    <property type="molecule type" value="Genomic_DNA"/>
</dbReference>